<evidence type="ECO:0000313" key="2">
    <source>
        <dbReference type="EMBL" id="OCR23092.1"/>
    </source>
</evidence>
<comment type="caution">
    <text evidence="2">The sequence shown here is derived from an EMBL/GenBank/DDBJ whole genome shotgun (WGS) entry which is preliminary data.</text>
</comment>
<accession>A0A1C7YZD2</accession>
<dbReference type="Pfam" id="PF11804">
    <property type="entry name" value="DUF3325"/>
    <property type="match status" value="1"/>
</dbReference>
<keyword evidence="1" id="KW-0812">Transmembrane</keyword>
<protein>
    <submittedName>
        <fullName evidence="2">Membrane protein</fullName>
    </submittedName>
</protein>
<organism evidence="2 3">
    <name type="scientific">Pseudomonas syringae</name>
    <dbReference type="NCBI Taxonomy" id="317"/>
    <lineage>
        <taxon>Bacteria</taxon>
        <taxon>Pseudomonadati</taxon>
        <taxon>Pseudomonadota</taxon>
        <taxon>Gammaproteobacteria</taxon>
        <taxon>Pseudomonadales</taxon>
        <taxon>Pseudomonadaceae</taxon>
        <taxon>Pseudomonas</taxon>
    </lineage>
</organism>
<reference evidence="2 3" key="1">
    <citation type="submission" date="2015-07" db="EMBL/GenBank/DDBJ databases">
        <title>Draft genome sequence of a diazotrophic, plant growth-promoting rhizobacterium of the Pseudomonas syringae complex.</title>
        <authorList>
            <person name="Patten C.L."/>
            <person name="Jeong H."/>
        </authorList>
    </citation>
    <scope>NUCLEOTIDE SEQUENCE [LARGE SCALE GENOMIC DNA]</scope>
    <source>
        <strain evidence="2 3">GR12-2</strain>
    </source>
</reference>
<dbReference type="AlphaFoldDB" id="A0A1C7YZD2"/>
<sequence>MLLASLLCYLGFTGLCLSMTKHYGELLHSKLDVTRGRALRAAGWLALILSLCAAVGAAGWGIGLVQWGAALMTSALILIFLIPYRPRLVLLLAAAGLLLTPFLAVSQLGS</sequence>
<feature type="transmembrane region" description="Helical" evidence="1">
    <location>
        <begin position="42"/>
        <end position="60"/>
    </location>
</feature>
<dbReference type="Proteomes" id="UP000093104">
    <property type="component" value="Unassembled WGS sequence"/>
</dbReference>
<name>A0A1C7YZD2_PSESX</name>
<gene>
    <name evidence="2" type="ORF">AFK24_20545</name>
</gene>
<dbReference type="RefSeq" id="WP_065834970.1">
    <property type="nucleotide sequence ID" value="NZ_LGSI01000058.1"/>
</dbReference>
<keyword evidence="1" id="KW-1133">Transmembrane helix</keyword>
<feature type="transmembrane region" description="Helical" evidence="1">
    <location>
        <begin position="67"/>
        <end position="84"/>
    </location>
</feature>
<dbReference type="EMBL" id="LGSI01000058">
    <property type="protein sequence ID" value="OCR23092.1"/>
    <property type="molecule type" value="Genomic_DNA"/>
</dbReference>
<dbReference type="InterPro" id="IPR021762">
    <property type="entry name" value="DUF3325"/>
</dbReference>
<proteinExistence type="predicted"/>
<keyword evidence="1" id="KW-0472">Membrane</keyword>
<evidence type="ECO:0000313" key="3">
    <source>
        <dbReference type="Proteomes" id="UP000093104"/>
    </source>
</evidence>
<evidence type="ECO:0000256" key="1">
    <source>
        <dbReference type="SAM" id="Phobius"/>
    </source>
</evidence>
<feature type="transmembrane region" description="Helical" evidence="1">
    <location>
        <begin position="90"/>
        <end position="109"/>
    </location>
</feature>
<dbReference type="OrthoDB" id="6009065at2"/>